<accession>A0A4R0FWM5</accession>
<dbReference type="Proteomes" id="UP000292274">
    <property type="component" value="Unassembled WGS sequence"/>
</dbReference>
<evidence type="ECO:0000313" key="1">
    <source>
        <dbReference type="EMBL" id="TCB87339.1"/>
    </source>
</evidence>
<reference evidence="1 2" key="1">
    <citation type="submission" date="2019-02" db="EMBL/GenBank/DDBJ databases">
        <title>Jishengella sp. nov., isolated from a root of Zingiber montanum.</title>
        <authorList>
            <person name="Kuncharoen N."/>
            <person name="Kudo T."/>
            <person name="Masahiro Y."/>
            <person name="Ohkuma M."/>
            <person name="Tanasupawat S."/>
        </authorList>
    </citation>
    <scope>NUCLEOTIDE SEQUENCE [LARGE SCALE GENOMIC DNA]</scope>
    <source>
        <strain evidence="1 2">PLAI 1-1</strain>
    </source>
</reference>
<dbReference type="OrthoDB" id="3388630at2"/>
<dbReference type="RefSeq" id="WP_131309690.1">
    <property type="nucleotide sequence ID" value="NZ_SJJR01000044.1"/>
</dbReference>
<evidence type="ECO:0000313" key="2">
    <source>
        <dbReference type="Proteomes" id="UP000292274"/>
    </source>
</evidence>
<comment type="caution">
    <text evidence="1">The sequence shown here is derived from an EMBL/GenBank/DDBJ whole genome shotgun (WGS) entry which is preliminary data.</text>
</comment>
<protein>
    <submittedName>
        <fullName evidence="1">Uncharacterized protein</fullName>
    </submittedName>
</protein>
<sequence>MPPDLEARAIETLFDLLDEFLELRDERDGLNRIFAAHAQWRRLCDQNGCNATDATTCPTVRWPRAASRIKPNNPTLDNRH</sequence>
<organism evidence="1 2">
    <name type="scientific">Micromonospora zingiberis</name>
    <dbReference type="NCBI Taxonomy" id="2053011"/>
    <lineage>
        <taxon>Bacteria</taxon>
        <taxon>Bacillati</taxon>
        <taxon>Actinomycetota</taxon>
        <taxon>Actinomycetes</taxon>
        <taxon>Micromonosporales</taxon>
        <taxon>Micromonosporaceae</taxon>
        <taxon>Micromonospora</taxon>
    </lineage>
</organism>
<gene>
    <name evidence="1" type="ORF">E0H26_29030</name>
</gene>
<keyword evidence="2" id="KW-1185">Reference proteome</keyword>
<dbReference type="AlphaFoldDB" id="A0A4R0FWM5"/>
<name>A0A4R0FWM5_9ACTN</name>
<proteinExistence type="predicted"/>
<dbReference type="EMBL" id="SJJR01000044">
    <property type="protein sequence ID" value="TCB87339.1"/>
    <property type="molecule type" value="Genomic_DNA"/>
</dbReference>